<dbReference type="Proteomes" id="UP001595818">
    <property type="component" value="Unassembled WGS sequence"/>
</dbReference>
<proteinExistence type="predicted"/>
<dbReference type="SUPFAM" id="SSF46689">
    <property type="entry name" value="Homeodomain-like"/>
    <property type="match status" value="1"/>
</dbReference>
<dbReference type="Pfam" id="PF13972">
    <property type="entry name" value="TetR"/>
    <property type="match status" value="1"/>
</dbReference>
<protein>
    <submittedName>
        <fullName evidence="1">TetR/AcrR family transcriptional regulator</fullName>
    </submittedName>
</protein>
<accession>A0ABV9SVB1</accession>
<dbReference type="InterPro" id="IPR025722">
    <property type="entry name" value="TetR"/>
</dbReference>
<reference evidence="2" key="1">
    <citation type="journal article" date="2019" name="Int. J. Syst. Evol. Microbiol.">
        <title>The Global Catalogue of Microorganisms (GCM) 10K type strain sequencing project: providing services to taxonomists for standard genome sequencing and annotation.</title>
        <authorList>
            <consortium name="The Broad Institute Genomics Platform"/>
            <consortium name="The Broad Institute Genome Sequencing Center for Infectious Disease"/>
            <person name="Wu L."/>
            <person name="Ma J."/>
        </authorList>
    </citation>
    <scope>NUCLEOTIDE SEQUENCE [LARGE SCALE GENOMIC DNA]</scope>
    <source>
        <strain evidence="2">CGMCC 4.7466</strain>
    </source>
</reference>
<dbReference type="EMBL" id="JBHSJJ010000001">
    <property type="protein sequence ID" value="MFC4870248.1"/>
    <property type="molecule type" value="Genomic_DNA"/>
</dbReference>
<sequence length="205" mass="24312">MDFSSIIDQSLLIFNKYGYHDTSLELLLDQIQVRPSDFHRDFSGIDDLVEKAFFQLCKESDDMAAEIDMIEKTSLEKLFITTVKSYELQVKYRFIFLDMAHILGRHERIKDRYFELISLRKAQLSHLFVILKNEGIFRDEKVAGTYENLSSQMIMLSDYWPTHNYIIFGNEAYHYQYYGKLIFSMVLPFLTEKGLELYKTILGYK</sequence>
<gene>
    <name evidence="1" type="ORF">ACFPFU_01015</name>
</gene>
<evidence type="ECO:0000313" key="2">
    <source>
        <dbReference type="Proteomes" id="UP001595818"/>
    </source>
</evidence>
<dbReference type="Gene3D" id="1.10.357.10">
    <property type="entry name" value="Tetracycline Repressor, domain 2"/>
    <property type="match status" value="1"/>
</dbReference>
<keyword evidence="2" id="KW-1185">Reference proteome</keyword>
<evidence type="ECO:0000313" key="1">
    <source>
        <dbReference type="EMBL" id="MFC4870248.1"/>
    </source>
</evidence>
<name>A0ABV9SVB1_9BACT</name>
<dbReference type="RefSeq" id="WP_377060623.1">
    <property type="nucleotide sequence ID" value="NZ_JBHSJJ010000001.1"/>
</dbReference>
<dbReference type="InterPro" id="IPR009057">
    <property type="entry name" value="Homeodomain-like_sf"/>
</dbReference>
<organism evidence="1 2">
    <name type="scientific">Negadavirga shengliensis</name>
    <dbReference type="NCBI Taxonomy" id="1389218"/>
    <lineage>
        <taxon>Bacteria</taxon>
        <taxon>Pseudomonadati</taxon>
        <taxon>Bacteroidota</taxon>
        <taxon>Cytophagia</taxon>
        <taxon>Cytophagales</taxon>
        <taxon>Cyclobacteriaceae</taxon>
        <taxon>Negadavirga</taxon>
    </lineage>
</organism>
<comment type="caution">
    <text evidence="1">The sequence shown here is derived from an EMBL/GenBank/DDBJ whole genome shotgun (WGS) entry which is preliminary data.</text>
</comment>